<dbReference type="InterPro" id="IPR006674">
    <property type="entry name" value="HD_domain"/>
</dbReference>
<keyword evidence="2 5" id="KW-0378">Hydrolase</keyword>
<dbReference type="Proteomes" id="UP000619376">
    <property type="component" value="Unassembled WGS sequence"/>
</dbReference>
<evidence type="ECO:0000256" key="2">
    <source>
        <dbReference type="ARBA" id="ARBA00022801"/>
    </source>
</evidence>
<dbReference type="GO" id="GO:0046872">
    <property type="term" value="F:metal ion binding"/>
    <property type="evidence" value="ECO:0007669"/>
    <property type="project" value="UniProtKB-KW"/>
</dbReference>
<dbReference type="SUPFAM" id="SSF109604">
    <property type="entry name" value="HD-domain/PDEase-like"/>
    <property type="match status" value="1"/>
</dbReference>
<gene>
    <name evidence="4" type="ORF">GCM10017781_43010</name>
    <name evidence="5" type="ORF">HNQ07_004378</name>
</gene>
<comment type="caution">
    <text evidence="5">The sequence shown here is derived from an EMBL/GenBank/DDBJ whole genome shotgun (WGS) entry which is preliminary data.</text>
</comment>
<dbReference type="Gene3D" id="1.10.3210.10">
    <property type="entry name" value="Hypothetical protein af1432"/>
    <property type="match status" value="1"/>
</dbReference>
<dbReference type="PANTHER" id="PTHR11845:SF13">
    <property type="entry name" value="5'-DEOXYNUCLEOTIDASE HDDC2"/>
    <property type="match status" value="1"/>
</dbReference>
<dbReference type="AlphaFoldDB" id="A0A7W8KKW3"/>
<dbReference type="GO" id="GO:0005737">
    <property type="term" value="C:cytoplasm"/>
    <property type="evidence" value="ECO:0007669"/>
    <property type="project" value="TreeGrafter"/>
</dbReference>
<dbReference type="EMBL" id="BNAJ01000016">
    <property type="protein sequence ID" value="GHF62323.1"/>
    <property type="molecule type" value="Genomic_DNA"/>
</dbReference>
<dbReference type="GO" id="GO:0002953">
    <property type="term" value="F:5'-deoxynucleotidase activity"/>
    <property type="evidence" value="ECO:0007669"/>
    <property type="project" value="InterPro"/>
</dbReference>
<reference evidence="5 6" key="3">
    <citation type="submission" date="2020-08" db="EMBL/GenBank/DDBJ databases">
        <title>Genomic Encyclopedia of Type Strains, Phase IV (KMG-IV): sequencing the most valuable type-strain genomes for metagenomic binning, comparative biology and taxonomic classification.</title>
        <authorList>
            <person name="Goeker M."/>
        </authorList>
    </citation>
    <scope>NUCLEOTIDE SEQUENCE [LARGE SCALE GENOMIC DNA]</scope>
    <source>
        <strain evidence="5 6">DSM 27521</strain>
    </source>
</reference>
<evidence type="ECO:0000313" key="4">
    <source>
        <dbReference type="EMBL" id="GHF62323.1"/>
    </source>
</evidence>
<keyword evidence="1" id="KW-0479">Metal-binding</keyword>
<evidence type="ECO:0000313" key="5">
    <source>
        <dbReference type="EMBL" id="MBB5378871.1"/>
    </source>
</evidence>
<evidence type="ECO:0000313" key="6">
    <source>
        <dbReference type="Proteomes" id="UP000539473"/>
    </source>
</evidence>
<keyword evidence="7" id="KW-1185">Reference proteome</keyword>
<name>A0A7W8KKW3_9DEIO</name>
<feature type="domain" description="HD" evidence="3">
    <location>
        <begin position="14"/>
        <end position="155"/>
    </location>
</feature>
<reference evidence="4" key="4">
    <citation type="submission" date="2024-05" db="EMBL/GenBank/DDBJ databases">
        <authorList>
            <person name="Sun Q."/>
            <person name="Zhou Y."/>
        </authorList>
    </citation>
    <scope>NUCLEOTIDE SEQUENCE</scope>
    <source>
        <strain evidence="4">CGMCC 1.18437</strain>
    </source>
</reference>
<proteinExistence type="predicted"/>
<dbReference type="InterPro" id="IPR039356">
    <property type="entry name" value="YfbR/HDDC2"/>
</dbReference>
<evidence type="ECO:0000259" key="3">
    <source>
        <dbReference type="Pfam" id="PF13023"/>
    </source>
</evidence>
<dbReference type="Pfam" id="PF13023">
    <property type="entry name" value="HD_3"/>
    <property type="match status" value="1"/>
</dbReference>
<dbReference type="RefSeq" id="WP_184115692.1">
    <property type="nucleotide sequence ID" value="NZ_BNAJ01000016.1"/>
</dbReference>
<reference evidence="7" key="2">
    <citation type="journal article" date="2019" name="Int. J. Syst. Evol. Microbiol.">
        <title>The Global Catalogue of Microorganisms (GCM) 10K type strain sequencing project: providing services to taxonomists for standard genome sequencing and annotation.</title>
        <authorList>
            <consortium name="The Broad Institute Genomics Platform"/>
            <consortium name="The Broad Institute Genome Sequencing Center for Infectious Disease"/>
            <person name="Wu L."/>
            <person name="Ma J."/>
        </authorList>
    </citation>
    <scope>NUCLEOTIDE SEQUENCE [LARGE SCALE GENOMIC DNA]</scope>
    <source>
        <strain evidence="7">CGMCC 1.18437</strain>
    </source>
</reference>
<evidence type="ECO:0000313" key="7">
    <source>
        <dbReference type="Proteomes" id="UP000619376"/>
    </source>
</evidence>
<dbReference type="Proteomes" id="UP000539473">
    <property type="component" value="Unassembled WGS sequence"/>
</dbReference>
<dbReference type="PANTHER" id="PTHR11845">
    <property type="entry name" value="5'-DEOXYNUCLEOTIDASE HDDC2"/>
    <property type="match status" value="1"/>
</dbReference>
<protein>
    <submittedName>
        <fullName evidence="4">Phosphohydrolase</fullName>
    </submittedName>
    <submittedName>
        <fullName evidence="5">Putative hydrolase of HD superfamily</fullName>
    </submittedName>
</protein>
<accession>A0A7W8KKW3</accession>
<sequence length="197" mass="21180">MTTLADHVAFLLACDRLKAVTRSTYLHDGSRPENSAEHSWHAALMAVTLAEHAPAGTDVNRVVRLLLVHDLVEIHAGNLHFAAPEAEHAAQAQAEEQAAHALYGLLPEAQRAEFHALRAEFEARATPEARFARALDALQPVLLTWGGDGLGCAAREPDLTAARVLRLKEGALRDFPALWTLAQDVVARAVASGTLPA</sequence>
<reference evidence="4" key="1">
    <citation type="journal article" date="2014" name="Int. J. Syst. Evol. Microbiol.">
        <title>Complete genome of a new Firmicutes species belonging to the dominant human colonic microbiota ('Ruminococcus bicirculans') reveals two chromosomes and a selective capacity to utilize plant glucans.</title>
        <authorList>
            <consortium name="NISC Comparative Sequencing Program"/>
            <person name="Wegmann U."/>
            <person name="Louis P."/>
            <person name="Goesmann A."/>
            <person name="Henrissat B."/>
            <person name="Duncan S.H."/>
            <person name="Flint H.J."/>
        </authorList>
    </citation>
    <scope>NUCLEOTIDE SEQUENCE</scope>
    <source>
        <strain evidence="4">CGMCC 1.18437</strain>
    </source>
</reference>
<evidence type="ECO:0000256" key="1">
    <source>
        <dbReference type="ARBA" id="ARBA00022723"/>
    </source>
</evidence>
<dbReference type="EMBL" id="JACHFK010000016">
    <property type="protein sequence ID" value="MBB5378871.1"/>
    <property type="molecule type" value="Genomic_DNA"/>
</dbReference>
<organism evidence="5 6">
    <name type="scientific">Deinococcus metalli</name>
    <dbReference type="NCBI Taxonomy" id="1141878"/>
    <lineage>
        <taxon>Bacteria</taxon>
        <taxon>Thermotogati</taxon>
        <taxon>Deinococcota</taxon>
        <taxon>Deinococci</taxon>
        <taxon>Deinococcales</taxon>
        <taxon>Deinococcaceae</taxon>
        <taxon>Deinococcus</taxon>
    </lineage>
</organism>